<keyword evidence="3" id="KW-1185">Reference proteome</keyword>
<reference evidence="2 3" key="1">
    <citation type="submission" date="2016-10" db="EMBL/GenBank/DDBJ databases">
        <authorList>
            <person name="de Groot N.N."/>
        </authorList>
    </citation>
    <scope>NUCLEOTIDE SEQUENCE [LARGE SCALE GENOMIC DNA]</scope>
    <source>
        <strain evidence="2 3">CGMCC 4.2022</strain>
    </source>
</reference>
<accession>A0A1H0GKA3</accession>
<dbReference type="InterPro" id="IPR031423">
    <property type="entry name" value="Phosphatase_SCO2771"/>
</dbReference>
<evidence type="ECO:0000313" key="2">
    <source>
        <dbReference type="EMBL" id="SDO07212.1"/>
    </source>
</evidence>
<evidence type="ECO:0000313" key="3">
    <source>
        <dbReference type="Proteomes" id="UP000199341"/>
    </source>
</evidence>
<dbReference type="EMBL" id="FNIE01000007">
    <property type="protein sequence ID" value="SDO07212.1"/>
    <property type="molecule type" value="Genomic_DNA"/>
</dbReference>
<gene>
    <name evidence="2" type="ORF">SAMN05216259_107155</name>
</gene>
<organism evidence="2 3">
    <name type="scientific">Actinacidiphila guanduensis</name>
    <dbReference type="NCBI Taxonomy" id="310781"/>
    <lineage>
        <taxon>Bacteria</taxon>
        <taxon>Bacillati</taxon>
        <taxon>Actinomycetota</taxon>
        <taxon>Actinomycetes</taxon>
        <taxon>Kitasatosporales</taxon>
        <taxon>Streptomycetaceae</taxon>
        <taxon>Actinacidiphila</taxon>
    </lineage>
</organism>
<dbReference type="AlphaFoldDB" id="A0A1H0GKA3"/>
<dbReference type="Pfam" id="PF15698">
    <property type="entry name" value="Phosphatase"/>
    <property type="match status" value="1"/>
</dbReference>
<dbReference type="Proteomes" id="UP000199341">
    <property type="component" value="Unassembled WGS sequence"/>
</dbReference>
<dbReference type="RefSeq" id="WP_093785351.1">
    <property type="nucleotide sequence ID" value="NZ_FNIE01000007.1"/>
</dbReference>
<feature type="region of interest" description="Disordered" evidence="1">
    <location>
        <begin position="267"/>
        <end position="294"/>
    </location>
</feature>
<feature type="compositionally biased region" description="Basic residues" evidence="1">
    <location>
        <begin position="284"/>
        <end position="294"/>
    </location>
</feature>
<dbReference type="OrthoDB" id="3511799at2"/>
<protein>
    <submittedName>
        <fullName evidence="2">Phosphatase</fullName>
    </submittedName>
</protein>
<sequence>MSLDSVPVAPTRQALAAHLIRTRIAGEVATPRENNLDHYRELSEGNRYYWFGLDLGDRWSDKAAVLELMAQRCGVVADPAHTSGQDTIDPELTIDALDRMAAVLEKAVENRSTVLLASGHPAGLFAVHQVLAAGLRAAGCRVVGPVEHLYADGGEIRHMAGVFMLHRGGSLVHTHSPDPMAEVLGGLERDGRDLPDLVVADHGWAGCAGARGIETVGFADSNDPALFVGEAEGSILVSVPLDDNVQPHFYAPLSSYLVDAAGLRRRPALNRNGSGRHRPDPRAKRTRTRKGRDQ</sequence>
<proteinExistence type="predicted"/>
<evidence type="ECO:0000256" key="1">
    <source>
        <dbReference type="SAM" id="MobiDB-lite"/>
    </source>
</evidence>
<dbReference type="STRING" id="310781.SAMN05216259_107155"/>
<name>A0A1H0GKA3_9ACTN</name>